<organism evidence="1 2">
    <name type="scientific">Dentipellis fragilis</name>
    <dbReference type="NCBI Taxonomy" id="205917"/>
    <lineage>
        <taxon>Eukaryota</taxon>
        <taxon>Fungi</taxon>
        <taxon>Dikarya</taxon>
        <taxon>Basidiomycota</taxon>
        <taxon>Agaricomycotina</taxon>
        <taxon>Agaricomycetes</taxon>
        <taxon>Russulales</taxon>
        <taxon>Hericiaceae</taxon>
        <taxon>Dentipellis</taxon>
    </lineage>
</organism>
<keyword evidence="2" id="KW-1185">Reference proteome</keyword>
<evidence type="ECO:0000313" key="1">
    <source>
        <dbReference type="EMBL" id="TFY60620.1"/>
    </source>
</evidence>
<sequence length="99" mass="10765">MGHLTPNLTIVPHSEPDDYYSPPLIPAPHHASPWPIFSLATVDHILMGLSLTQVPVIPKPAPLKSGTGSHAAWKAQLLAVDCSFLRETHSDEQWADLGQ</sequence>
<proteinExistence type="predicted"/>
<dbReference type="AlphaFoldDB" id="A0A4Y9YF51"/>
<accession>A0A4Y9YF51</accession>
<evidence type="ECO:0000313" key="2">
    <source>
        <dbReference type="Proteomes" id="UP000298327"/>
    </source>
</evidence>
<dbReference type="EMBL" id="SEOQ01000553">
    <property type="protein sequence ID" value="TFY60620.1"/>
    <property type="molecule type" value="Genomic_DNA"/>
</dbReference>
<name>A0A4Y9YF51_9AGAM</name>
<reference evidence="1 2" key="1">
    <citation type="submission" date="2019-02" db="EMBL/GenBank/DDBJ databases">
        <title>Genome sequencing of the rare red list fungi Dentipellis fragilis.</title>
        <authorList>
            <person name="Buettner E."/>
            <person name="Kellner H."/>
        </authorList>
    </citation>
    <scope>NUCLEOTIDE SEQUENCE [LARGE SCALE GENOMIC DNA]</scope>
    <source>
        <strain evidence="1 2">DSM 105465</strain>
    </source>
</reference>
<protein>
    <submittedName>
        <fullName evidence="1">Uncharacterized protein</fullName>
    </submittedName>
</protein>
<comment type="caution">
    <text evidence="1">The sequence shown here is derived from an EMBL/GenBank/DDBJ whole genome shotgun (WGS) entry which is preliminary data.</text>
</comment>
<gene>
    <name evidence="1" type="ORF">EVG20_g7351</name>
</gene>
<dbReference type="Proteomes" id="UP000298327">
    <property type="component" value="Unassembled WGS sequence"/>
</dbReference>